<organism evidence="1">
    <name type="scientific">Manihot esculenta</name>
    <name type="common">Cassava</name>
    <name type="synonym">Jatropha manihot</name>
    <dbReference type="NCBI Taxonomy" id="3983"/>
    <lineage>
        <taxon>Eukaryota</taxon>
        <taxon>Viridiplantae</taxon>
        <taxon>Streptophyta</taxon>
        <taxon>Embryophyta</taxon>
        <taxon>Tracheophyta</taxon>
        <taxon>Spermatophyta</taxon>
        <taxon>Magnoliopsida</taxon>
        <taxon>eudicotyledons</taxon>
        <taxon>Gunneridae</taxon>
        <taxon>Pentapetalae</taxon>
        <taxon>rosids</taxon>
        <taxon>fabids</taxon>
        <taxon>Malpighiales</taxon>
        <taxon>Euphorbiaceae</taxon>
        <taxon>Crotonoideae</taxon>
        <taxon>Manihoteae</taxon>
        <taxon>Manihot</taxon>
    </lineage>
</organism>
<gene>
    <name evidence="1" type="ORF">MANES_15G030900</name>
</gene>
<evidence type="ECO:0000313" key="1">
    <source>
        <dbReference type="EMBL" id="OAY27971.1"/>
    </source>
</evidence>
<accession>A0A2C9UDJ3</accession>
<protein>
    <submittedName>
        <fullName evidence="1">Uncharacterized protein</fullName>
    </submittedName>
</protein>
<sequence>MGRSGAGSDPGSEGGEERLGLVKKQKITTNRGLYKYPQRPLQNYRPPISFADDHLHGKGFSIFILLASVLPSVPLSLSCMHAGKTKGECQYVSTIGGGCPDKSQCLETCRPCFRGVGHVVAYCVGPDGPFPYWECRCAFHNNAPCPPLPPPRCPRLWPPPAASSNHTSLPPN</sequence>
<dbReference type="AlphaFoldDB" id="A0A2C9UDJ3"/>
<name>A0A2C9UDJ3_MANES</name>
<reference evidence="1" key="1">
    <citation type="submission" date="2016-02" db="EMBL/GenBank/DDBJ databases">
        <title>WGS assembly of Manihot esculenta.</title>
        <authorList>
            <person name="Bredeson J.V."/>
            <person name="Prochnik S.E."/>
            <person name="Lyons J.B."/>
            <person name="Schmutz J."/>
            <person name="Grimwood J."/>
            <person name="Vrebalov J."/>
            <person name="Bart R.S."/>
            <person name="Amuge T."/>
            <person name="Ferguson M.E."/>
            <person name="Green R."/>
            <person name="Putnam N."/>
            <person name="Stites J."/>
            <person name="Rounsley S."/>
            <person name="Rokhsar D.S."/>
        </authorList>
    </citation>
    <scope>NUCLEOTIDE SEQUENCE [LARGE SCALE GENOMIC DNA]</scope>
    <source>
        <tissue evidence="1">Leaf</tissue>
    </source>
</reference>
<dbReference type="EMBL" id="CM004401">
    <property type="protein sequence ID" value="OAY27971.1"/>
    <property type="molecule type" value="Genomic_DNA"/>
</dbReference>
<proteinExistence type="predicted"/>